<organism evidence="1 2">
    <name type="scientific">Steinernema glaseri</name>
    <dbReference type="NCBI Taxonomy" id="37863"/>
    <lineage>
        <taxon>Eukaryota</taxon>
        <taxon>Metazoa</taxon>
        <taxon>Ecdysozoa</taxon>
        <taxon>Nematoda</taxon>
        <taxon>Chromadorea</taxon>
        <taxon>Rhabditida</taxon>
        <taxon>Tylenchina</taxon>
        <taxon>Panagrolaimomorpha</taxon>
        <taxon>Strongyloidoidea</taxon>
        <taxon>Steinernematidae</taxon>
        <taxon>Steinernema</taxon>
    </lineage>
</organism>
<protein>
    <submittedName>
        <fullName evidence="2">Uncharacterized protein</fullName>
    </submittedName>
</protein>
<dbReference type="AlphaFoldDB" id="A0A1I7YFN8"/>
<dbReference type="WBParaSite" id="L893_g15849.t1">
    <property type="protein sequence ID" value="L893_g15849.t1"/>
    <property type="gene ID" value="L893_g15849"/>
</dbReference>
<keyword evidence="1" id="KW-1185">Reference proteome</keyword>
<name>A0A1I7YFN8_9BILA</name>
<sequence>MLMKEVLRRFTCNYQLFYCRQRDCLGSEFAYNSDRDLRLRDRGGTGRPASPRPGWQWTSFLWRSLEIELAASGAIWLCLGWILWCLQTVYRLPRCL</sequence>
<dbReference type="Proteomes" id="UP000095287">
    <property type="component" value="Unplaced"/>
</dbReference>
<reference evidence="2" key="1">
    <citation type="submission" date="2016-11" db="UniProtKB">
        <authorList>
            <consortium name="WormBaseParasite"/>
        </authorList>
    </citation>
    <scope>IDENTIFICATION</scope>
</reference>
<accession>A0A1I7YFN8</accession>
<evidence type="ECO:0000313" key="2">
    <source>
        <dbReference type="WBParaSite" id="L893_g15849.t1"/>
    </source>
</evidence>
<evidence type="ECO:0000313" key="1">
    <source>
        <dbReference type="Proteomes" id="UP000095287"/>
    </source>
</evidence>
<proteinExistence type="predicted"/>